<sequence length="60" mass="6617">MKFSITSGNPTPEEISALKAALANQKPVVLKAVVKRSVFGLPQLRQPLPHQITYGARRFD</sequence>
<dbReference type="AlphaFoldDB" id="A0A094Q4F2"/>
<name>A0A094Q4F2_9ZZZZ</name>
<proteinExistence type="predicted"/>
<organism evidence="1">
    <name type="scientific">freshwater metagenome</name>
    <dbReference type="NCBI Taxonomy" id="449393"/>
    <lineage>
        <taxon>unclassified sequences</taxon>
        <taxon>metagenomes</taxon>
        <taxon>ecological metagenomes</taxon>
    </lineage>
</organism>
<gene>
    <name evidence="1" type="ORF">GM50_6825</name>
</gene>
<accession>A0A094Q4F2</accession>
<evidence type="ECO:0000313" key="1">
    <source>
        <dbReference type="EMBL" id="KGA18990.1"/>
    </source>
</evidence>
<protein>
    <submittedName>
        <fullName evidence="1">Uncharacterized protein</fullName>
    </submittedName>
</protein>
<dbReference type="EMBL" id="JNSK01000017">
    <property type="protein sequence ID" value="KGA18990.1"/>
    <property type="molecule type" value="Genomic_DNA"/>
</dbReference>
<reference evidence="1" key="1">
    <citation type="submission" date="2014-05" db="EMBL/GenBank/DDBJ databases">
        <title>Key roles for freshwater Actinobacteria revealed by deep metagenomic sequencing.</title>
        <authorList>
            <person name="Ghai R."/>
            <person name="Mizuno C.M."/>
            <person name="Picazo A."/>
            <person name="Camacho A."/>
            <person name="Rodriguez-Valera F."/>
        </authorList>
    </citation>
    <scope>NUCLEOTIDE SEQUENCE</scope>
</reference>
<comment type="caution">
    <text evidence="1">The sequence shown here is derived from an EMBL/GenBank/DDBJ whole genome shotgun (WGS) entry which is preliminary data.</text>
</comment>